<feature type="region of interest" description="Disordered" evidence="1">
    <location>
        <begin position="34"/>
        <end position="56"/>
    </location>
</feature>
<gene>
    <name evidence="2" type="ORF">DSTB1V02_LOCUS5181</name>
</gene>
<protein>
    <submittedName>
        <fullName evidence="2">Uncharacterized protein</fullName>
    </submittedName>
</protein>
<dbReference type="AlphaFoldDB" id="A0A7R9A223"/>
<evidence type="ECO:0000313" key="2">
    <source>
        <dbReference type="EMBL" id="CAD7245307.1"/>
    </source>
</evidence>
<accession>A0A7R9A223</accession>
<proteinExistence type="predicted"/>
<name>A0A7R9A223_9CRUS</name>
<dbReference type="EMBL" id="CAJPEV010000828">
    <property type="protein sequence ID" value="CAG0888881.1"/>
    <property type="molecule type" value="Genomic_DNA"/>
</dbReference>
<reference evidence="2" key="1">
    <citation type="submission" date="2020-11" db="EMBL/GenBank/DDBJ databases">
        <authorList>
            <person name="Tran Van P."/>
        </authorList>
    </citation>
    <scope>NUCLEOTIDE SEQUENCE</scope>
</reference>
<evidence type="ECO:0000313" key="3">
    <source>
        <dbReference type="Proteomes" id="UP000677054"/>
    </source>
</evidence>
<organism evidence="2">
    <name type="scientific">Darwinula stevensoni</name>
    <dbReference type="NCBI Taxonomy" id="69355"/>
    <lineage>
        <taxon>Eukaryota</taxon>
        <taxon>Metazoa</taxon>
        <taxon>Ecdysozoa</taxon>
        <taxon>Arthropoda</taxon>
        <taxon>Crustacea</taxon>
        <taxon>Oligostraca</taxon>
        <taxon>Ostracoda</taxon>
        <taxon>Podocopa</taxon>
        <taxon>Podocopida</taxon>
        <taxon>Darwinulocopina</taxon>
        <taxon>Darwinuloidea</taxon>
        <taxon>Darwinulidae</taxon>
        <taxon>Darwinula</taxon>
    </lineage>
</organism>
<keyword evidence="3" id="KW-1185">Reference proteome</keyword>
<dbReference type="Proteomes" id="UP000677054">
    <property type="component" value="Unassembled WGS sequence"/>
</dbReference>
<evidence type="ECO:0000256" key="1">
    <source>
        <dbReference type="SAM" id="MobiDB-lite"/>
    </source>
</evidence>
<dbReference type="EMBL" id="LR900345">
    <property type="protein sequence ID" value="CAD7245307.1"/>
    <property type="molecule type" value="Genomic_DNA"/>
</dbReference>
<sequence>MILHKRIEELQDSLSLLKKKEEVLIKENTSLKEKLQTESEALKNEKEKTMDSMKLKAKHEATVELLDSQLREFERRKMEDAKCNIEHLNQRFGEV</sequence>